<dbReference type="GO" id="GO:0003951">
    <property type="term" value="F:NAD+ kinase activity"/>
    <property type="evidence" value="ECO:0007669"/>
    <property type="project" value="InterPro"/>
</dbReference>
<keyword evidence="1" id="KW-0808">Transferase</keyword>
<dbReference type="GeneID" id="92355201"/>
<dbReference type="InterPro" id="IPR002504">
    <property type="entry name" value="NADK"/>
</dbReference>
<proteinExistence type="predicted"/>
<protein>
    <submittedName>
        <fullName evidence="1">ATP-NAD kinase family protein</fullName>
    </submittedName>
</protein>
<dbReference type="SUPFAM" id="SSF111331">
    <property type="entry name" value="NAD kinase/diacylglycerol kinase-like"/>
    <property type="match status" value="1"/>
</dbReference>
<accession>A0AAT9GTZ9</accession>
<sequence length="365" mass="40465">MHKIGFLVNPVAGSGGKIGHKGSDDLAINNPDTPQKVARFLKLAPKDNIKYITPKGIMGEIYFDNSFNVKLIDVKNIERTTREDTIIASKTFLELNCDIIVFAGGDGTARDIYSVVGNKIPLLGIPTGVKMHSGVFANTPEAAAILLLKYINNEASIIDAEILDIDEDEYRKGRYNVKLYGIAKTVSYLNYLTPSKEEIKSNEEELDAIADYFIDTILKDNEYYVFGSGSTVKYILKKLGYETNFLSIDVTYGRKLLISSANYYDLLNLTGELNLVLTPIGKQGFLLGRGNQEIGPEVIRKIKKDKIIIISTKSKLKTIDCLRIDTGDSELDKKLQGVYKVIVGYGEYVAIKTCDNTSVVDNDNT</sequence>
<name>A0AAT9GTZ9_9CREN</name>
<dbReference type="InterPro" id="IPR017438">
    <property type="entry name" value="ATP-NAD_kinase_N"/>
</dbReference>
<dbReference type="InterPro" id="IPR016064">
    <property type="entry name" value="NAD/diacylglycerol_kinase_sf"/>
</dbReference>
<dbReference type="Pfam" id="PF01513">
    <property type="entry name" value="NAD_kinase"/>
    <property type="match status" value="1"/>
</dbReference>
<dbReference type="InterPro" id="IPR039065">
    <property type="entry name" value="AcoX-like"/>
</dbReference>
<dbReference type="GO" id="GO:0006741">
    <property type="term" value="P:NADP+ biosynthetic process"/>
    <property type="evidence" value="ECO:0007669"/>
    <property type="project" value="InterPro"/>
</dbReference>
<dbReference type="PANTHER" id="PTHR40697">
    <property type="entry name" value="ACETOIN CATABOLISM PROTEIN X"/>
    <property type="match status" value="1"/>
</dbReference>
<dbReference type="EMBL" id="AP031322">
    <property type="protein sequence ID" value="BFH74305.1"/>
    <property type="molecule type" value="Genomic_DNA"/>
</dbReference>
<keyword evidence="1" id="KW-0418">Kinase</keyword>
<reference evidence="1" key="1">
    <citation type="submission" date="2024-03" db="EMBL/GenBank/DDBJ databases">
        <title>Complete genome sequence of Sulfurisphaera javensis strain KD-1.</title>
        <authorList>
            <person name="Sakai H."/>
            <person name="Nur N."/>
            <person name="Suwanto A."/>
            <person name="Kurosawa N."/>
        </authorList>
    </citation>
    <scope>NUCLEOTIDE SEQUENCE</scope>
    <source>
        <strain evidence="1">KD-1</strain>
    </source>
</reference>
<dbReference type="Gene3D" id="3.40.50.10330">
    <property type="entry name" value="Probable inorganic polyphosphate/atp-NAD kinase, domain 1"/>
    <property type="match status" value="1"/>
</dbReference>
<dbReference type="PIRSF" id="PIRSF016907">
    <property type="entry name" value="Kin_ATP-NAD"/>
    <property type="match status" value="1"/>
</dbReference>
<dbReference type="Pfam" id="PF20143">
    <property type="entry name" value="NAD_kinase_C"/>
    <property type="match status" value="1"/>
</dbReference>
<organism evidence="1">
    <name type="scientific">Sulfurisphaera javensis</name>
    <dbReference type="NCBI Taxonomy" id="2049879"/>
    <lineage>
        <taxon>Archaea</taxon>
        <taxon>Thermoproteota</taxon>
        <taxon>Thermoprotei</taxon>
        <taxon>Sulfolobales</taxon>
        <taxon>Sulfolobaceae</taxon>
        <taxon>Sulfurisphaera</taxon>
    </lineage>
</organism>
<dbReference type="KEGG" id="sjv:SJAV_22490"/>
<dbReference type="RefSeq" id="WP_369609828.1">
    <property type="nucleotide sequence ID" value="NZ_AP031322.1"/>
</dbReference>
<dbReference type="InterPro" id="IPR011386">
    <property type="entry name" value="Put_ATP-NAD_kin"/>
</dbReference>
<gene>
    <name evidence="1" type="ORF">SJAV_22490</name>
</gene>
<dbReference type="PANTHER" id="PTHR40697:SF2">
    <property type="entry name" value="ATP-NAD KINASE-RELATED"/>
    <property type="match status" value="1"/>
</dbReference>
<dbReference type="AlphaFoldDB" id="A0AAT9GTZ9"/>
<evidence type="ECO:0000313" key="1">
    <source>
        <dbReference type="EMBL" id="BFH74305.1"/>
    </source>
</evidence>